<feature type="domain" description="PARP catalytic" evidence="2">
    <location>
        <begin position="409"/>
        <end position="599"/>
    </location>
</feature>
<dbReference type="AlphaFoldDB" id="A0A813FXM1"/>
<protein>
    <recommendedName>
        <fullName evidence="1">Poly [ADP-ribose] polymerase</fullName>
        <shortName evidence="1">PARP</shortName>
        <ecNumber evidence="1">2.4.2.-</ecNumber>
    </recommendedName>
</protein>
<dbReference type="PANTHER" id="PTHR45740:SF2">
    <property type="entry name" value="POLY [ADP-RIBOSE] POLYMERASE"/>
    <property type="match status" value="1"/>
</dbReference>
<evidence type="ECO:0000256" key="1">
    <source>
        <dbReference type="RuleBase" id="RU362114"/>
    </source>
</evidence>
<name>A0A813FXM1_POLGL</name>
<dbReference type="Proteomes" id="UP000654075">
    <property type="component" value="Unassembled WGS sequence"/>
</dbReference>
<dbReference type="EC" id="2.4.2.-" evidence="1"/>
<dbReference type="Pfam" id="PF00644">
    <property type="entry name" value="PARP"/>
    <property type="match status" value="1"/>
</dbReference>
<keyword evidence="1" id="KW-0808">Transferase</keyword>
<dbReference type="GO" id="GO:1990404">
    <property type="term" value="F:NAD+-protein mono-ADP-ribosyltransferase activity"/>
    <property type="evidence" value="ECO:0007669"/>
    <property type="project" value="TreeGrafter"/>
</dbReference>
<organism evidence="3 4">
    <name type="scientific">Polarella glacialis</name>
    <name type="common">Dinoflagellate</name>
    <dbReference type="NCBI Taxonomy" id="89957"/>
    <lineage>
        <taxon>Eukaryota</taxon>
        <taxon>Sar</taxon>
        <taxon>Alveolata</taxon>
        <taxon>Dinophyceae</taxon>
        <taxon>Suessiales</taxon>
        <taxon>Suessiaceae</taxon>
        <taxon>Polarella</taxon>
    </lineage>
</organism>
<evidence type="ECO:0000313" key="4">
    <source>
        <dbReference type="Proteomes" id="UP000654075"/>
    </source>
</evidence>
<reference evidence="3" key="1">
    <citation type="submission" date="2021-02" db="EMBL/GenBank/DDBJ databases">
        <authorList>
            <person name="Dougan E. K."/>
            <person name="Rhodes N."/>
            <person name="Thang M."/>
            <person name="Chan C."/>
        </authorList>
    </citation>
    <scope>NUCLEOTIDE SEQUENCE</scope>
</reference>
<sequence length="599" mass="66258">MGCIGSSPAVASGVLKQQRHTAAAPAEWRAIVEDILVPLVQSDFTLSETDLEDFRQNFTEWSKILTAAGEEAWRCAEDSCVALGICSQVASKMLAAPELLKTEAGFAVASELAQILSMVSCRKSRRRHVKRVTGAAGWALHGLAFELMDGTRLGAFLENSGKHMDLLGDKGLQNRGGKWTDLQPFEQVLEVKGHHCKNGYLAYDVNLVTSTGRAIFFGSTHTDWRGGAFSYKAAPGSQIEQVHFKGGRCTGVSCVGRGLGVAEEEMIRVALQQHSEPVVRALAQASAHQGHQETKYAFRVAADVGLGHLDCFDGVRAKVFEAFNLPAFWDTTNMTGIEVLSNHAVRVLDASGKNFFSQLPLPSRDLQVMQAFFDASFRKRYTRDRMGAKVPDALELVRGSFIQNALNCANFCERREAIKSELARLKLGSEWWRPWATSGASVMDSVANLKTMGQLPQDARYQSDLDANDAWLFHGTNDEAAGQIIRGDFRIDKAGSNAGTLFGKGIYLAESCSKSDEYSGEDEEGLRCMLLCRATLGNVYYCDEPTPDPNMLVRSCVSGNYLCVLGDREKLHNTFREFVVYDDDQVYPEYLFYYRRVYK</sequence>
<accession>A0A813FXM1</accession>
<evidence type="ECO:0000259" key="2">
    <source>
        <dbReference type="PROSITE" id="PS51059"/>
    </source>
</evidence>
<dbReference type="EMBL" id="CAJNNV010025572">
    <property type="protein sequence ID" value="CAE8615159.1"/>
    <property type="molecule type" value="Genomic_DNA"/>
</dbReference>
<dbReference type="InterPro" id="IPR051712">
    <property type="entry name" value="ARTD-AVP"/>
</dbReference>
<keyword evidence="4" id="KW-1185">Reference proteome</keyword>
<comment type="caution">
    <text evidence="3">The sequence shown here is derived from an EMBL/GenBank/DDBJ whole genome shotgun (WGS) entry which is preliminary data.</text>
</comment>
<gene>
    <name evidence="3" type="ORF">PGLA1383_LOCUS32874</name>
</gene>
<evidence type="ECO:0000313" key="3">
    <source>
        <dbReference type="EMBL" id="CAE8615159.1"/>
    </source>
</evidence>
<dbReference type="InterPro" id="IPR012317">
    <property type="entry name" value="Poly(ADP-ribose)pol_cat_dom"/>
</dbReference>
<proteinExistence type="predicted"/>
<dbReference type="OrthoDB" id="6133115at2759"/>
<keyword evidence="1" id="KW-0328">Glycosyltransferase</keyword>
<keyword evidence="1" id="KW-0520">NAD</keyword>
<dbReference type="GO" id="GO:0005634">
    <property type="term" value="C:nucleus"/>
    <property type="evidence" value="ECO:0007669"/>
    <property type="project" value="TreeGrafter"/>
</dbReference>
<dbReference type="Gene3D" id="3.90.228.10">
    <property type="match status" value="1"/>
</dbReference>
<dbReference type="PROSITE" id="PS51059">
    <property type="entry name" value="PARP_CATALYTIC"/>
    <property type="match status" value="1"/>
</dbReference>
<dbReference type="PANTHER" id="PTHR45740">
    <property type="entry name" value="POLY [ADP-RIBOSE] POLYMERASE"/>
    <property type="match status" value="1"/>
</dbReference>
<dbReference type="GO" id="GO:0003950">
    <property type="term" value="F:NAD+ poly-ADP-ribosyltransferase activity"/>
    <property type="evidence" value="ECO:0007669"/>
    <property type="project" value="UniProtKB-UniRule"/>
</dbReference>
<dbReference type="SUPFAM" id="SSF56399">
    <property type="entry name" value="ADP-ribosylation"/>
    <property type="match status" value="1"/>
</dbReference>